<accession>A0AAV9HLS9</accession>
<dbReference type="AlphaFoldDB" id="A0AAV9HLS9"/>
<dbReference type="PANTHER" id="PTHR35392:SF3">
    <property type="entry name" value="ZN(2)-C6 FUNGAL-TYPE DOMAIN-CONTAINING PROTEIN"/>
    <property type="match status" value="1"/>
</dbReference>
<dbReference type="PANTHER" id="PTHR35392">
    <property type="entry name" value="ZN(II)2CYS6 TRANSCRIPTION FACTOR (EUROFUNG)-RELATED-RELATED"/>
    <property type="match status" value="1"/>
</dbReference>
<feature type="compositionally biased region" description="Polar residues" evidence="2">
    <location>
        <begin position="19"/>
        <end position="29"/>
    </location>
</feature>
<dbReference type="CDD" id="cd00067">
    <property type="entry name" value="GAL4"/>
    <property type="match status" value="1"/>
</dbReference>
<evidence type="ECO:0008006" key="5">
    <source>
        <dbReference type="Google" id="ProtNLM"/>
    </source>
</evidence>
<proteinExistence type="predicted"/>
<keyword evidence="1" id="KW-0539">Nucleus</keyword>
<reference evidence="3" key="2">
    <citation type="submission" date="2023-06" db="EMBL/GenBank/DDBJ databases">
        <authorList>
            <consortium name="Lawrence Berkeley National Laboratory"/>
            <person name="Mondo S.J."/>
            <person name="Hensen N."/>
            <person name="Bonometti L."/>
            <person name="Westerberg I."/>
            <person name="Brannstrom I.O."/>
            <person name="Guillou S."/>
            <person name="Cros-Aarteil S."/>
            <person name="Calhoun S."/>
            <person name="Haridas S."/>
            <person name="Kuo A."/>
            <person name="Pangilinan J."/>
            <person name="Riley R."/>
            <person name="Labutti K."/>
            <person name="Andreopoulos B."/>
            <person name="Lipzen A."/>
            <person name="Chen C."/>
            <person name="Yanf M."/>
            <person name="Daum C."/>
            <person name="Ng V."/>
            <person name="Clum A."/>
            <person name="Steindorff A."/>
            <person name="Ohm R."/>
            <person name="Martin F."/>
            <person name="Silar P."/>
            <person name="Natvig D."/>
            <person name="Lalanne C."/>
            <person name="Gautier V."/>
            <person name="Ament-Velasquez S.L."/>
            <person name="Kruys A."/>
            <person name="Hutchinson M.I."/>
            <person name="Powell A.J."/>
            <person name="Barry K."/>
            <person name="Miller A.N."/>
            <person name="Grigoriev I.V."/>
            <person name="Debuchy R."/>
            <person name="Gladieux P."/>
            <person name="Thoren M.H."/>
            <person name="Johannesson H."/>
        </authorList>
    </citation>
    <scope>NUCLEOTIDE SEQUENCE</scope>
    <source>
        <strain evidence="3">PSN324</strain>
    </source>
</reference>
<sequence length="658" mass="74355">MPAKYPSDLSHGDEKSSLGFYSSPDSNDGCSPGWTTARVVRKWLCFETEPGYDPMPTTKETYEYDGTTPVMNASISLVAPASISPSQPNSFACDGGLMAQDMAQALYLPNWTPLQPSRAPEVLAPTSKEEMFYPNASPNAPHETGIRLEPPVENYHAGYFSDTPVKSESISGPAATGQSIFAQQEGISCLSLPFDPAQYFGAYDVKEEPGNLARQGASVASETYSRPVAAKRGPFKDHDQRVKTALTRKMGSCIRCRMQRIRCVLDMDNTNGPCIACKKLFENSANIYRPSCARLKITDMKIFKPGQVRGFEWTNRWKDSVLDEIDTWQSVEIRMIKVTEGYTGRAITLAVRKFKPQEGDKLARTWVSGNGEKRQVVVPPYAIVDMEAAARSIRRYIRMGIEPCFESLLGSRDNLIYKTYLLAMQRSRDPSPFVTAAEKKLLVNTLDLWFTIRLSTKSFEIVGEDLLDMPRNIINDESNDLHGRIPIPPVLGAQLDSILLHQILAQYRRIVLEDLSKMVHEKKPSTWLTTYLATFILLHNAALITRHDACYAKKHGMDRRFARPAEVKEYNVAAQTILHYYHYCNKGIYPFTAECKDFELRTLAELDGHGIEMVHYTRQSAAEHKSYWESLWAGDEYENEYYYLSQLYEAGWQARSMA</sequence>
<dbReference type="InterPro" id="IPR052973">
    <property type="entry name" value="Fungal_sec-metab_reg_TF"/>
</dbReference>
<evidence type="ECO:0000256" key="2">
    <source>
        <dbReference type="SAM" id="MobiDB-lite"/>
    </source>
</evidence>
<evidence type="ECO:0000313" key="4">
    <source>
        <dbReference type="Proteomes" id="UP001321749"/>
    </source>
</evidence>
<dbReference type="EMBL" id="MU864994">
    <property type="protein sequence ID" value="KAK4461288.1"/>
    <property type="molecule type" value="Genomic_DNA"/>
</dbReference>
<organism evidence="3 4">
    <name type="scientific">Cladorrhinum samala</name>
    <dbReference type="NCBI Taxonomy" id="585594"/>
    <lineage>
        <taxon>Eukaryota</taxon>
        <taxon>Fungi</taxon>
        <taxon>Dikarya</taxon>
        <taxon>Ascomycota</taxon>
        <taxon>Pezizomycotina</taxon>
        <taxon>Sordariomycetes</taxon>
        <taxon>Sordariomycetidae</taxon>
        <taxon>Sordariales</taxon>
        <taxon>Podosporaceae</taxon>
        <taxon>Cladorrhinum</taxon>
    </lineage>
</organism>
<dbReference type="GO" id="GO:0008270">
    <property type="term" value="F:zinc ion binding"/>
    <property type="evidence" value="ECO:0007669"/>
    <property type="project" value="InterPro"/>
</dbReference>
<name>A0AAV9HLS9_9PEZI</name>
<evidence type="ECO:0000256" key="1">
    <source>
        <dbReference type="ARBA" id="ARBA00023242"/>
    </source>
</evidence>
<dbReference type="InterPro" id="IPR001138">
    <property type="entry name" value="Zn2Cys6_DnaBD"/>
</dbReference>
<keyword evidence="4" id="KW-1185">Reference proteome</keyword>
<dbReference type="Proteomes" id="UP001321749">
    <property type="component" value="Unassembled WGS sequence"/>
</dbReference>
<comment type="caution">
    <text evidence="3">The sequence shown here is derived from an EMBL/GenBank/DDBJ whole genome shotgun (WGS) entry which is preliminary data.</text>
</comment>
<protein>
    <recommendedName>
        <fullName evidence="5">Zn(2)-C6 fungal-type domain-containing protein</fullName>
    </recommendedName>
</protein>
<evidence type="ECO:0000313" key="3">
    <source>
        <dbReference type="EMBL" id="KAK4461288.1"/>
    </source>
</evidence>
<feature type="region of interest" description="Disordered" evidence="2">
    <location>
        <begin position="1"/>
        <end position="31"/>
    </location>
</feature>
<gene>
    <name evidence="3" type="ORF">QBC42DRAFT_306495</name>
</gene>
<dbReference type="GO" id="GO:0000981">
    <property type="term" value="F:DNA-binding transcription factor activity, RNA polymerase II-specific"/>
    <property type="evidence" value="ECO:0007669"/>
    <property type="project" value="InterPro"/>
</dbReference>
<reference evidence="3" key="1">
    <citation type="journal article" date="2023" name="Mol. Phylogenet. Evol.">
        <title>Genome-scale phylogeny and comparative genomics of the fungal order Sordariales.</title>
        <authorList>
            <person name="Hensen N."/>
            <person name="Bonometti L."/>
            <person name="Westerberg I."/>
            <person name="Brannstrom I.O."/>
            <person name="Guillou S."/>
            <person name="Cros-Aarteil S."/>
            <person name="Calhoun S."/>
            <person name="Haridas S."/>
            <person name="Kuo A."/>
            <person name="Mondo S."/>
            <person name="Pangilinan J."/>
            <person name="Riley R."/>
            <person name="LaButti K."/>
            <person name="Andreopoulos B."/>
            <person name="Lipzen A."/>
            <person name="Chen C."/>
            <person name="Yan M."/>
            <person name="Daum C."/>
            <person name="Ng V."/>
            <person name="Clum A."/>
            <person name="Steindorff A."/>
            <person name="Ohm R.A."/>
            <person name="Martin F."/>
            <person name="Silar P."/>
            <person name="Natvig D.O."/>
            <person name="Lalanne C."/>
            <person name="Gautier V."/>
            <person name="Ament-Velasquez S.L."/>
            <person name="Kruys A."/>
            <person name="Hutchinson M.I."/>
            <person name="Powell A.J."/>
            <person name="Barry K."/>
            <person name="Miller A.N."/>
            <person name="Grigoriev I.V."/>
            <person name="Debuchy R."/>
            <person name="Gladieux P."/>
            <person name="Hiltunen Thoren M."/>
            <person name="Johannesson H."/>
        </authorList>
    </citation>
    <scope>NUCLEOTIDE SEQUENCE</scope>
    <source>
        <strain evidence="3">PSN324</strain>
    </source>
</reference>